<evidence type="ECO:0000259" key="6">
    <source>
        <dbReference type="SMART" id="SM00458"/>
    </source>
</evidence>
<dbReference type="Pfam" id="PF00652">
    <property type="entry name" value="Ricin_B_lectin"/>
    <property type="match status" value="2"/>
</dbReference>
<dbReference type="InterPro" id="IPR001574">
    <property type="entry name" value="Ribosome_inactivat_prot"/>
</dbReference>
<accession>A0ABP0XQX2</accession>
<comment type="function">
    <text evidence="4">The A chain is responsible for inhibiting protein synthesis through the catalytic inactivation of 60S ribosomal subunits by removing adenine from position 4,324 of 28S rRNA. The B chain binds to cell receptors and probably facilitates the entry into the cell of the A chain; B chains are also responsible for cell agglutination (lectin activity).</text>
</comment>
<feature type="domain" description="Ricin B lectin" evidence="6">
    <location>
        <begin position="206"/>
        <end position="330"/>
    </location>
</feature>
<comment type="subunit">
    <text evidence="4">Might form dimers or tetramers of disulfide-linked A and B chains.</text>
</comment>
<dbReference type="CDD" id="cd23444">
    <property type="entry name" value="beta-trefoil_Ricin_RIPs_II_rpt2"/>
    <property type="match status" value="1"/>
</dbReference>
<dbReference type="SUPFAM" id="SSF56371">
    <property type="entry name" value="Ribosome inactivating proteins (RIP)"/>
    <property type="match status" value="1"/>
</dbReference>
<dbReference type="EC" id="3.2.2.22" evidence="4"/>
<protein>
    <recommendedName>
        <fullName evidence="4">Ribosome-inactivating protein</fullName>
    </recommendedName>
    <component>
        <recommendedName>
            <fullName evidence="4">Ribosome-inactivating protein chain A</fullName>
        </recommendedName>
        <alternativeName>
            <fullName evidence="4">rRNA N-glycosidase</fullName>
            <ecNumber evidence="4">3.2.2.22</ecNumber>
        </alternativeName>
    </component>
    <component>
        <recommendedName>
            <fullName evidence="4">Ribosome-inactivating protein chain B</fullName>
        </recommendedName>
    </component>
</protein>
<dbReference type="SUPFAM" id="SSF50370">
    <property type="entry name" value="Ricin B-like lectins"/>
    <property type="match status" value="2"/>
</dbReference>
<dbReference type="InterPro" id="IPR016138">
    <property type="entry name" value="Ribosome_inactivat_prot_sub1"/>
</dbReference>
<sequence length="458" mass="51117">MRSLVFYIVVFLPLASCGIKGNQLSFLSLNLEANDYKNFIQFIRRSLTQNTYQLYGIPILKNSVPPSQRFITFALTNAIDETITLAIDKVNLGVVGYLSNNTSYMFLDAPIEAFRVVFPSTCRVILDFYSDYQSIETKASTTRQEILLGYDPMLSLPSLALVSLQDNWVRLSSQIQASPSLQGLFGEVIELYDSNDEIIQVDAIDYPIIINNIVMLLYHCNVDVEKALPNDGNPIILFPCGQNAYQKWTFQIDGTIQSLGKCLTFNDTNFVIIYNCSKVAPNTIKWEVSMDGTIRNLNSGLVLTANSPARHTELKMEANTQTSGQCWRVGNYIKPIVGSIVGFYGVCLEALNNNTNIVLENCEKSKKEQYWAFCGDGTIRVNRSHNLSVSSSSLDCLPGGVVTVLECSGGSNQRWDFNADGSIMNPKCGMAMDVDTRWNDIILYPKMGEATQQWNLLS</sequence>
<dbReference type="PRINTS" id="PR00396">
    <property type="entry name" value="SHIGARICIN"/>
</dbReference>
<proteinExistence type="inferred from homology"/>
<dbReference type="PROSITE" id="PS50231">
    <property type="entry name" value="RICIN_B_LECTIN"/>
    <property type="match status" value="2"/>
</dbReference>
<feature type="signal peptide" evidence="5">
    <location>
        <begin position="1"/>
        <end position="17"/>
    </location>
</feature>
<keyword evidence="4" id="KW-0800">Toxin</keyword>
<dbReference type="InterPro" id="IPR016139">
    <property type="entry name" value="Ribosome_inactivat_prot_sub2"/>
</dbReference>
<feature type="domain" description="Ricin B lectin" evidence="6">
    <location>
        <begin position="334"/>
        <end position="457"/>
    </location>
</feature>
<dbReference type="InterPro" id="IPR036041">
    <property type="entry name" value="Ribosome-inact_prot_sf"/>
</dbReference>
<keyword evidence="4" id="KW-0611">Plant defense</keyword>
<dbReference type="InterPro" id="IPR035992">
    <property type="entry name" value="Ricin_B-like_lectins"/>
</dbReference>
<keyword evidence="5" id="KW-0732">Signal</keyword>
<dbReference type="Proteomes" id="UP001642487">
    <property type="component" value="Chromosome 1"/>
</dbReference>
<gene>
    <name evidence="7" type="ORF">CITCOLO1_LOCUS1389</name>
</gene>
<dbReference type="EMBL" id="OZ021735">
    <property type="protein sequence ID" value="CAK9309791.1"/>
    <property type="molecule type" value="Genomic_DNA"/>
</dbReference>
<dbReference type="Gene3D" id="2.80.10.50">
    <property type="match status" value="2"/>
</dbReference>
<dbReference type="CDD" id="cd23443">
    <property type="entry name" value="beta-trefoil_Ricin_RIPs_II_rpt1"/>
    <property type="match status" value="1"/>
</dbReference>
<evidence type="ECO:0000256" key="5">
    <source>
        <dbReference type="SAM" id="SignalP"/>
    </source>
</evidence>
<comment type="similarity">
    <text evidence="4">Belongs to the ribosome-inactivating protein family.</text>
</comment>
<keyword evidence="8" id="KW-1185">Reference proteome</keyword>
<evidence type="ECO:0000313" key="8">
    <source>
        <dbReference type="Proteomes" id="UP001642487"/>
    </source>
</evidence>
<evidence type="ECO:0000313" key="7">
    <source>
        <dbReference type="EMBL" id="CAK9309791.1"/>
    </source>
</evidence>
<dbReference type="Pfam" id="PF00161">
    <property type="entry name" value="RIP"/>
    <property type="match status" value="1"/>
</dbReference>
<dbReference type="Gene3D" id="4.10.470.10">
    <property type="entry name" value="Ricin (A Subunit), domain 2"/>
    <property type="match status" value="1"/>
</dbReference>
<dbReference type="SMART" id="SM00458">
    <property type="entry name" value="RICIN"/>
    <property type="match status" value="2"/>
</dbReference>
<feature type="chain" id="PRO_5046216641" description="Ribosome-inactivating protein" evidence="5">
    <location>
        <begin position="18"/>
        <end position="458"/>
    </location>
</feature>
<evidence type="ECO:0000256" key="3">
    <source>
        <dbReference type="ARBA" id="ARBA00023180"/>
    </source>
</evidence>
<evidence type="ECO:0000256" key="4">
    <source>
        <dbReference type="RuleBase" id="RU004915"/>
    </source>
</evidence>
<keyword evidence="4" id="KW-0652">Protein synthesis inhibitor</keyword>
<evidence type="ECO:0000256" key="1">
    <source>
        <dbReference type="ARBA" id="ARBA00010414"/>
    </source>
</evidence>
<keyword evidence="3" id="KW-0325">Glycoprotein</keyword>
<keyword evidence="4" id="KW-0378">Hydrolase</keyword>
<dbReference type="InterPro" id="IPR000772">
    <property type="entry name" value="Ricin_B_lectin"/>
</dbReference>
<dbReference type="Gene3D" id="3.40.420.10">
    <property type="entry name" value="Ricin (A subunit), domain 1"/>
    <property type="match status" value="1"/>
</dbReference>
<reference evidence="7 8" key="1">
    <citation type="submission" date="2024-03" db="EMBL/GenBank/DDBJ databases">
        <authorList>
            <person name="Gkanogiannis A."/>
            <person name="Becerra Lopez-Lavalle L."/>
        </authorList>
    </citation>
    <scope>NUCLEOTIDE SEQUENCE [LARGE SCALE GENOMIC DNA]</scope>
</reference>
<comment type="catalytic activity">
    <reaction evidence="4">
        <text>Endohydrolysis of the N-glycosidic bond at one specific adenosine on the 28S rRNA.</text>
        <dbReference type="EC" id="3.2.2.22"/>
    </reaction>
</comment>
<organism evidence="7 8">
    <name type="scientific">Citrullus colocynthis</name>
    <name type="common">colocynth</name>
    <dbReference type="NCBI Taxonomy" id="252529"/>
    <lineage>
        <taxon>Eukaryota</taxon>
        <taxon>Viridiplantae</taxon>
        <taxon>Streptophyta</taxon>
        <taxon>Embryophyta</taxon>
        <taxon>Tracheophyta</taxon>
        <taxon>Spermatophyta</taxon>
        <taxon>Magnoliopsida</taxon>
        <taxon>eudicotyledons</taxon>
        <taxon>Gunneridae</taxon>
        <taxon>Pentapetalae</taxon>
        <taxon>rosids</taxon>
        <taxon>fabids</taxon>
        <taxon>Cucurbitales</taxon>
        <taxon>Cucurbitaceae</taxon>
        <taxon>Benincaseae</taxon>
        <taxon>Citrullus</taxon>
    </lineage>
</organism>
<keyword evidence="2" id="KW-1015">Disulfide bond</keyword>
<name>A0ABP0XQX2_9ROSI</name>
<comment type="similarity">
    <text evidence="1">In the N-terminal section; belongs to the ribosome-inactivating protein family. Type 2 RIP subfamily.</text>
</comment>
<evidence type="ECO:0000256" key="2">
    <source>
        <dbReference type="ARBA" id="ARBA00023157"/>
    </source>
</evidence>
<dbReference type="InterPro" id="IPR017989">
    <property type="entry name" value="Ribosome_inactivat_1/2"/>
</dbReference>